<comment type="caution">
    <text evidence="2">The sequence shown here is derived from an EMBL/GenBank/DDBJ whole genome shotgun (WGS) entry which is preliminary data.</text>
</comment>
<organism evidence="2 3">
    <name type="scientific">Mycoplasma yeatsii</name>
    <dbReference type="NCBI Taxonomy" id="51365"/>
    <lineage>
        <taxon>Bacteria</taxon>
        <taxon>Bacillati</taxon>
        <taxon>Mycoplasmatota</taxon>
        <taxon>Mollicutes</taxon>
        <taxon>Mycoplasmataceae</taxon>
        <taxon>Mycoplasma</taxon>
    </lineage>
</organism>
<name>A0ABU0NDE6_9MOLU</name>
<evidence type="ECO:0000256" key="1">
    <source>
        <dbReference type="SAM" id="Coils"/>
    </source>
</evidence>
<dbReference type="EMBL" id="JAUSWP010000001">
    <property type="protein sequence ID" value="MDQ0567443.1"/>
    <property type="molecule type" value="Genomic_DNA"/>
</dbReference>
<dbReference type="Proteomes" id="UP001236620">
    <property type="component" value="Unassembled WGS sequence"/>
</dbReference>
<keyword evidence="1" id="KW-0175">Coiled coil</keyword>
<evidence type="ECO:0000313" key="2">
    <source>
        <dbReference type="EMBL" id="MDQ0567443.1"/>
    </source>
</evidence>
<dbReference type="Pfam" id="PF03382">
    <property type="entry name" value="DUF285"/>
    <property type="match status" value="1"/>
</dbReference>
<keyword evidence="3" id="KW-1185">Reference proteome</keyword>
<dbReference type="Gene3D" id="1.10.287.1490">
    <property type="match status" value="1"/>
</dbReference>
<protein>
    <submittedName>
        <fullName evidence="2">Phage infection (PIP) family protein YhgE</fullName>
    </submittedName>
</protein>
<feature type="coiled-coil region" evidence="1">
    <location>
        <begin position="56"/>
        <end position="153"/>
    </location>
</feature>
<dbReference type="InterPro" id="IPR005046">
    <property type="entry name" value="DUF285"/>
</dbReference>
<reference evidence="2" key="1">
    <citation type="submission" date="2023-07" db="EMBL/GenBank/DDBJ databases">
        <title>Genomic Encyclopedia of Type Strains, Phase IV (KMG-IV): sequencing the most valuable type-strain genomes for metagenomic binning, comparative biology and taxonomic classification.</title>
        <authorList>
            <person name="Goeker M."/>
        </authorList>
    </citation>
    <scope>NUCLEOTIDE SEQUENCE [LARGE SCALE GENOMIC DNA]</scope>
    <source>
        <strain evidence="2">DSM 22019</strain>
    </source>
</reference>
<gene>
    <name evidence="2" type="ORF">J2Z63_000064</name>
</gene>
<sequence length="405" mass="47335">MKKSKLIVLTWLLIPTTISIPVIVNFNFSKKHSHSINNQSNNTNANELINSLNYSIKLLREKITQIDSQITALEDQKNKKEAELIPARQELMGLEKQFEQIQKDNEEIEQKIREVKEEIEKLQDEIHRIDEIIEELKDEIELNQNLITEQENELSDFKSNEIVIEDLLKNTWTKKMEGTIWAGEKCGDLLKRFEKVSGIKLELQNPHEEFNSIENNNKSNNDNILKVKLKSMNFDVLTVVDFPLTREKNELDNVLQQIGYDDNGKIKPISPNIIEVPEKLPWFITNLDNAFQFTQAEEIRNLDKWDTSNVTSMQQTFSETSTFNQSLDRWNVSKVRNFRKILWSASNFTKSIASWNINESAVTDDFMNVDIPIYRTRNSFLWEACVPQKIRERFDPDKGQNGKID</sequence>
<evidence type="ECO:0000313" key="3">
    <source>
        <dbReference type="Proteomes" id="UP001236620"/>
    </source>
</evidence>
<dbReference type="RefSeq" id="WP_307443866.1">
    <property type="nucleotide sequence ID" value="NZ_JAUSWP010000001.1"/>
</dbReference>
<proteinExistence type="predicted"/>
<accession>A0ABU0NDE6</accession>